<dbReference type="AlphaFoldDB" id="A0A2I0L1B5"/>
<name>A0A2I0L1B5_PUNGR</name>
<gene>
    <name evidence="1" type="ORF">CRG98_005121</name>
</gene>
<dbReference type="Proteomes" id="UP000233551">
    <property type="component" value="Unassembled WGS sequence"/>
</dbReference>
<sequence>MAILGSFELFYHVHPVLSGEQSHARLLLPPEARSRAHACSRHRSCALRPCTPDVHLLACIHVHARPSLAHPPTSLVPARAHPRVCARPPLLPLSLAYLHPCRTCARRRTPTSAS</sequence>
<accession>A0A2I0L1B5</accession>
<keyword evidence="2" id="KW-1185">Reference proteome</keyword>
<organism evidence="1 2">
    <name type="scientific">Punica granatum</name>
    <name type="common">Pomegranate</name>
    <dbReference type="NCBI Taxonomy" id="22663"/>
    <lineage>
        <taxon>Eukaryota</taxon>
        <taxon>Viridiplantae</taxon>
        <taxon>Streptophyta</taxon>
        <taxon>Embryophyta</taxon>
        <taxon>Tracheophyta</taxon>
        <taxon>Spermatophyta</taxon>
        <taxon>Magnoliopsida</taxon>
        <taxon>eudicotyledons</taxon>
        <taxon>Gunneridae</taxon>
        <taxon>Pentapetalae</taxon>
        <taxon>rosids</taxon>
        <taxon>malvids</taxon>
        <taxon>Myrtales</taxon>
        <taxon>Lythraceae</taxon>
        <taxon>Punica</taxon>
    </lineage>
</organism>
<protein>
    <submittedName>
        <fullName evidence="1">Uncharacterized protein</fullName>
    </submittedName>
</protein>
<reference evidence="1 2" key="1">
    <citation type="submission" date="2017-11" db="EMBL/GenBank/DDBJ databases">
        <title>De-novo sequencing of pomegranate (Punica granatum L.) genome.</title>
        <authorList>
            <person name="Akparov Z."/>
            <person name="Amiraslanov A."/>
            <person name="Hajiyeva S."/>
            <person name="Abbasov M."/>
            <person name="Kaur K."/>
            <person name="Hamwieh A."/>
            <person name="Solovyev V."/>
            <person name="Salamov A."/>
            <person name="Braich B."/>
            <person name="Kosarev P."/>
            <person name="Mahmoud A."/>
            <person name="Hajiyev E."/>
            <person name="Babayeva S."/>
            <person name="Izzatullayeva V."/>
            <person name="Mammadov A."/>
            <person name="Mammadov A."/>
            <person name="Sharifova S."/>
            <person name="Ojaghi J."/>
            <person name="Eynullazada K."/>
            <person name="Bayramov B."/>
            <person name="Abdulazimova A."/>
            <person name="Shahmuradov I."/>
        </authorList>
    </citation>
    <scope>NUCLEOTIDE SEQUENCE [LARGE SCALE GENOMIC DNA]</scope>
    <source>
        <strain evidence="2">cv. AG2017</strain>
        <tissue evidence="1">Leaf</tissue>
    </source>
</reference>
<dbReference type="EMBL" id="PGOL01000204">
    <property type="protein sequence ID" value="PKI74501.1"/>
    <property type="molecule type" value="Genomic_DNA"/>
</dbReference>
<evidence type="ECO:0000313" key="1">
    <source>
        <dbReference type="EMBL" id="PKI74501.1"/>
    </source>
</evidence>
<proteinExistence type="predicted"/>
<evidence type="ECO:0000313" key="2">
    <source>
        <dbReference type="Proteomes" id="UP000233551"/>
    </source>
</evidence>
<comment type="caution">
    <text evidence="1">The sequence shown here is derived from an EMBL/GenBank/DDBJ whole genome shotgun (WGS) entry which is preliminary data.</text>
</comment>